<dbReference type="SUPFAM" id="SSF51905">
    <property type="entry name" value="FAD/NAD(P)-binding domain"/>
    <property type="match status" value="1"/>
</dbReference>
<dbReference type="AlphaFoldDB" id="A0A4P7C123"/>
<name>A0A4P7C123_9GAMM</name>
<dbReference type="KEGG" id="nwr:E3U44_12775"/>
<evidence type="ECO:0000259" key="3">
    <source>
        <dbReference type="Pfam" id="PF01494"/>
    </source>
</evidence>
<dbReference type="Gene3D" id="3.50.50.60">
    <property type="entry name" value="FAD/NAD(P)-binding domain"/>
    <property type="match status" value="1"/>
</dbReference>
<dbReference type="InterPro" id="IPR002938">
    <property type="entry name" value="FAD-bd"/>
</dbReference>
<protein>
    <recommendedName>
        <fullName evidence="2">Protein CbrA</fullName>
    </recommendedName>
</protein>
<dbReference type="RefSeq" id="WP_134358550.1">
    <property type="nucleotide sequence ID" value="NZ_CP038033.1"/>
</dbReference>
<sequence length="384" mass="42451">MKTFDVIVIGAGPGGSAAAHALTALGLKVALVEKKTFPREKLCGGLLSARARREFAQIFGENKWQTIVERTARGASFYYQDHYLNGVHDYQPFFFTSRTHFDAYLATLAKEAGTHLMEGTSMIALADDGKTVRLHNGKLLKADFIVGADGVRSRVAEAILLHTAAKKNLALGLEIEVPLEQATRVVTDPEIYLGVVKWGYGWIFPKKETQTVGVGGLLSKNPDLKSAFGAFLRQHYDPLPHIRCKGYHLPFGSYKRKPGRGNILLVGDAAGLVEPVTGEGIAFAMQSGRLAARAIAAAANSGQPETALQHYLLEYRQIVSLFSQARMMRYLVFPEPMQRLFVSLIPHSKSMVRKYLDLLAGEIDYKDYIRLMIKKLGKRVISSR</sequence>
<dbReference type="InterPro" id="IPR050407">
    <property type="entry name" value="Geranylgeranyl_reductase"/>
</dbReference>
<evidence type="ECO:0000313" key="4">
    <source>
        <dbReference type="EMBL" id="QBQ55287.1"/>
    </source>
</evidence>
<dbReference type="Pfam" id="PF01494">
    <property type="entry name" value="FAD_binding_3"/>
    <property type="match status" value="2"/>
</dbReference>
<organism evidence="4 5">
    <name type="scientific">Nitrosococcus wardiae</name>
    <dbReference type="NCBI Taxonomy" id="1814290"/>
    <lineage>
        <taxon>Bacteria</taxon>
        <taxon>Pseudomonadati</taxon>
        <taxon>Pseudomonadota</taxon>
        <taxon>Gammaproteobacteria</taxon>
        <taxon>Chromatiales</taxon>
        <taxon>Chromatiaceae</taxon>
        <taxon>Nitrosococcus</taxon>
    </lineage>
</organism>
<evidence type="ECO:0000256" key="1">
    <source>
        <dbReference type="ARBA" id="ARBA00038079"/>
    </source>
</evidence>
<accession>A0A4P7C123</accession>
<dbReference type="EMBL" id="CP038033">
    <property type="protein sequence ID" value="QBQ55287.1"/>
    <property type="molecule type" value="Genomic_DNA"/>
</dbReference>
<dbReference type="Proteomes" id="UP000294325">
    <property type="component" value="Chromosome"/>
</dbReference>
<dbReference type="GO" id="GO:0071949">
    <property type="term" value="F:FAD binding"/>
    <property type="evidence" value="ECO:0007669"/>
    <property type="project" value="InterPro"/>
</dbReference>
<keyword evidence="5" id="KW-1185">Reference proteome</keyword>
<dbReference type="InterPro" id="IPR011777">
    <property type="entry name" value="Geranylgeranyl_Rdtase_fam"/>
</dbReference>
<dbReference type="PANTHER" id="PTHR42685:SF22">
    <property type="entry name" value="CONDITIONED MEDIUM FACTOR RECEPTOR 1"/>
    <property type="match status" value="1"/>
</dbReference>
<evidence type="ECO:0000313" key="5">
    <source>
        <dbReference type="Proteomes" id="UP000294325"/>
    </source>
</evidence>
<reference evidence="4 5" key="1">
    <citation type="submission" date="2019-03" db="EMBL/GenBank/DDBJ databases">
        <title>The genome sequence of Nitrosococcus wardiae strain D1FHST reveals the archetypal metabolic capacity of ammonia-oxidizing Gammaproteobacteria.</title>
        <authorList>
            <person name="Wang L."/>
            <person name="Lim C.K."/>
            <person name="Hanson T.E."/>
            <person name="Dang H."/>
            <person name="Klotz M.G."/>
        </authorList>
    </citation>
    <scope>NUCLEOTIDE SEQUENCE [LARGE SCALE GENOMIC DNA]</scope>
    <source>
        <strain evidence="4 5">D1FHS</strain>
    </source>
</reference>
<dbReference type="GO" id="GO:0016628">
    <property type="term" value="F:oxidoreductase activity, acting on the CH-CH group of donors, NAD or NADP as acceptor"/>
    <property type="evidence" value="ECO:0007669"/>
    <property type="project" value="InterPro"/>
</dbReference>
<gene>
    <name evidence="4" type="ORF">E3U44_12775</name>
</gene>
<dbReference type="PRINTS" id="PR00420">
    <property type="entry name" value="RNGMNOXGNASE"/>
</dbReference>
<proteinExistence type="inferred from homology"/>
<comment type="similarity">
    <text evidence="1">Belongs to the CbrA family.</text>
</comment>
<dbReference type="InterPro" id="IPR036188">
    <property type="entry name" value="FAD/NAD-bd_sf"/>
</dbReference>
<dbReference type="NCBIfam" id="TIGR02032">
    <property type="entry name" value="GG-red-SF"/>
    <property type="match status" value="1"/>
</dbReference>
<dbReference type="PANTHER" id="PTHR42685">
    <property type="entry name" value="GERANYLGERANYL DIPHOSPHATE REDUCTASE"/>
    <property type="match status" value="1"/>
</dbReference>
<feature type="domain" description="FAD-binding" evidence="3">
    <location>
        <begin position="260"/>
        <end position="319"/>
    </location>
</feature>
<dbReference type="OrthoDB" id="9785276at2"/>
<feature type="domain" description="FAD-binding" evidence="3">
    <location>
        <begin position="4"/>
        <end position="169"/>
    </location>
</feature>
<evidence type="ECO:0000256" key="2">
    <source>
        <dbReference type="ARBA" id="ARBA00040363"/>
    </source>
</evidence>